<dbReference type="RefSeq" id="WP_149513729.1">
    <property type="nucleotide sequence ID" value="NZ_VDFC01000046.1"/>
</dbReference>
<dbReference type="InterPro" id="IPR017853">
    <property type="entry name" value="GH"/>
</dbReference>
<evidence type="ECO:0000256" key="2">
    <source>
        <dbReference type="SAM" id="MobiDB-lite"/>
    </source>
</evidence>
<keyword evidence="1" id="KW-0732">Signal</keyword>
<dbReference type="InterPro" id="IPR052177">
    <property type="entry name" value="Divisome_Glycosyl_Hydrolase"/>
</dbReference>
<dbReference type="SUPFAM" id="SSF51445">
    <property type="entry name" value="(Trans)glycosidases"/>
    <property type="match status" value="1"/>
</dbReference>
<dbReference type="PANTHER" id="PTHR43405">
    <property type="entry name" value="GLYCOSYL HYDROLASE DIGH"/>
    <property type="match status" value="1"/>
</dbReference>
<name>A0A5B0AT72_9ACTN</name>
<proteinExistence type="predicted"/>
<feature type="domain" description="Glycosyl hydrolase-like 10" evidence="3">
    <location>
        <begin position="24"/>
        <end position="337"/>
    </location>
</feature>
<dbReference type="Proteomes" id="UP000324965">
    <property type="component" value="Unassembled WGS sequence"/>
</dbReference>
<accession>A0A5B0AT72</accession>
<dbReference type="InterPro" id="IPR003790">
    <property type="entry name" value="GHL10"/>
</dbReference>
<keyword evidence="5" id="KW-1185">Reference proteome</keyword>
<gene>
    <name evidence="4" type="ORF">FGF04_20120</name>
</gene>
<protein>
    <recommendedName>
        <fullName evidence="3">Glycosyl hydrolase-like 10 domain-containing protein</fullName>
    </recommendedName>
</protein>
<evidence type="ECO:0000259" key="3">
    <source>
        <dbReference type="Pfam" id="PF02638"/>
    </source>
</evidence>
<dbReference type="OrthoDB" id="9773203at2"/>
<dbReference type="AlphaFoldDB" id="A0A5B0AT72"/>
<evidence type="ECO:0000313" key="5">
    <source>
        <dbReference type="Proteomes" id="UP000324965"/>
    </source>
</evidence>
<dbReference type="Gene3D" id="3.20.20.80">
    <property type="entry name" value="Glycosidases"/>
    <property type="match status" value="1"/>
</dbReference>
<comment type="caution">
    <text evidence="4">The sequence shown here is derived from an EMBL/GenBank/DDBJ whole genome shotgun (WGS) entry which is preliminary data.</text>
</comment>
<dbReference type="EMBL" id="VDFC01000046">
    <property type="protein sequence ID" value="KAA0932312.1"/>
    <property type="molecule type" value="Genomic_DNA"/>
</dbReference>
<dbReference type="PANTHER" id="PTHR43405:SF1">
    <property type="entry name" value="GLYCOSYL HYDROLASE DIGH"/>
    <property type="match status" value="1"/>
</dbReference>
<evidence type="ECO:0000313" key="4">
    <source>
        <dbReference type="EMBL" id="KAA0932312.1"/>
    </source>
</evidence>
<dbReference type="Pfam" id="PF02638">
    <property type="entry name" value="GHL10"/>
    <property type="match status" value="1"/>
</dbReference>
<evidence type="ECO:0000256" key="1">
    <source>
        <dbReference type="ARBA" id="ARBA00022729"/>
    </source>
</evidence>
<feature type="non-terminal residue" evidence="4">
    <location>
        <position position="1"/>
    </location>
</feature>
<sequence>GGGGGGESGASRRRRRHRDPAGALRGMWLATVANRDWPSKPGLTAAAQRAELLGHLDTAVERRLNAVIFQVRPTADALWPSPHEPWAQCLTGVQGKDPGWDPLGTAVEEAHARGLELHAWFNPYRVANHTDPARLVASHPARVHPDWVVPYGGKLYYNPGLPEVRAFVQDAMLDAVKKYAVDAVHWDDYFYPYPVAGQSFDDDAAYAAHGGQYPDRAAWRRDNIDRLVRETAARIKEARPAAKFGISPFGVWRNAATDPLGSDTRGGVQTYDDLHADTRKWVRENWIDYICPQLYWNIGFAAADYAKLVPWWASVAEGTGTKLYVGEALYKAGDPAQPTAWQDPAELSKHLTLAAGHPQVGGHVFFSAKEVAADRIGAMARVVADHYRQPTEPAR</sequence>
<organism evidence="4 5">
    <name type="scientific">Streptomyces apricus</name>
    <dbReference type="NCBI Taxonomy" id="1828112"/>
    <lineage>
        <taxon>Bacteria</taxon>
        <taxon>Bacillati</taxon>
        <taxon>Actinomycetota</taxon>
        <taxon>Actinomycetes</taxon>
        <taxon>Kitasatosporales</taxon>
        <taxon>Streptomycetaceae</taxon>
        <taxon>Streptomyces</taxon>
    </lineage>
</organism>
<feature type="region of interest" description="Disordered" evidence="2">
    <location>
        <begin position="1"/>
        <end position="20"/>
    </location>
</feature>
<reference evidence="4 5" key="1">
    <citation type="submission" date="2019-05" db="EMBL/GenBank/DDBJ databases">
        <authorList>
            <person name="Hariharan J."/>
            <person name="Choudoir M.J."/>
            <person name="Diebold P."/>
            <person name="Panke-Buisse K."/>
            <person name="Buckley D.H."/>
        </authorList>
    </citation>
    <scope>NUCLEOTIDE SEQUENCE [LARGE SCALE GENOMIC DNA]</scope>
    <source>
        <strain evidence="4 5">SUN51</strain>
    </source>
</reference>